<reference evidence="2" key="2">
    <citation type="submission" date="2020-04" db="EMBL/GenBank/DDBJ databases">
        <authorList>
            <consortium name="NCBI Genome Project"/>
        </authorList>
    </citation>
    <scope>NUCLEOTIDE SEQUENCE</scope>
    <source>
        <strain evidence="2">CBS 342.82</strain>
    </source>
</reference>
<sequence>MVKKFIWKVQNIPAWITRDSVLALFREPDRLRVRSICLDFDRPTCSIATVEYNPKPDHPTACPELVADSGRSMLNSPHIDRDFFGFTPLYHPKSENYELDIIAVTGLAGHAIGSWSMSNGSMWLRDELPQDIPNARILTYGYAAPLTGGSLPNTSLHELADEFMTYLLAFRGMTERGDERPLILIGHSLGCLLIKKAMIGKKYL</sequence>
<accession>A0A6J3LSM1</accession>
<reference evidence="2" key="1">
    <citation type="submission" date="2020-01" db="EMBL/GenBank/DDBJ databases">
        <authorList>
            <consortium name="DOE Joint Genome Institute"/>
            <person name="Haridas S."/>
            <person name="Albert R."/>
            <person name="Binder M."/>
            <person name="Bloem J."/>
            <person name="Labutti K."/>
            <person name="Salamov A."/>
            <person name="Andreopoulos B."/>
            <person name="Baker S.E."/>
            <person name="Barry K."/>
            <person name="Bills G."/>
            <person name="Bluhm B.H."/>
            <person name="Cannon C."/>
            <person name="Castanera R."/>
            <person name="Culley D.E."/>
            <person name="Daum C."/>
            <person name="Ezra D."/>
            <person name="Gonzalez J.B."/>
            <person name="Henrissat B."/>
            <person name="Kuo A."/>
            <person name="Liang C."/>
            <person name="Lipzen A."/>
            <person name="Lutzoni F."/>
            <person name="Magnuson J."/>
            <person name="Mondo S."/>
            <person name="Nolan M."/>
            <person name="Ohm R."/>
            <person name="Pangilinan J."/>
            <person name="Park H.-J."/>
            <person name="Ramirez L."/>
            <person name="Alfaro M."/>
            <person name="Sun H."/>
            <person name="Tritt A."/>
            <person name="Yoshinaga Y."/>
            <person name="Zwiers L.-H."/>
            <person name="Turgeon B.G."/>
            <person name="Goodwin S.B."/>
            <person name="Spatafora J.W."/>
            <person name="Crous P.W."/>
            <person name="Grigoriev I.V."/>
        </authorList>
    </citation>
    <scope>NUCLEOTIDE SEQUENCE</scope>
    <source>
        <strain evidence="2">CBS 342.82</strain>
    </source>
</reference>
<dbReference type="InterPro" id="IPR029058">
    <property type="entry name" value="AB_hydrolase_fold"/>
</dbReference>
<dbReference type="OrthoDB" id="5086500at2759"/>
<organism evidence="2">
    <name type="scientific">Dissoconium aciculare CBS 342.82</name>
    <dbReference type="NCBI Taxonomy" id="1314786"/>
    <lineage>
        <taxon>Eukaryota</taxon>
        <taxon>Fungi</taxon>
        <taxon>Dikarya</taxon>
        <taxon>Ascomycota</taxon>
        <taxon>Pezizomycotina</taxon>
        <taxon>Dothideomycetes</taxon>
        <taxon>Dothideomycetidae</taxon>
        <taxon>Mycosphaerellales</taxon>
        <taxon>Dissoconiaceae</taxon>
        <taxon>Dissoconium</taxon>
    </lineage>
</organism>
<dbReference type="AlphaFoldDB" id="A0A6J3LSM1"/>
<dbReference type="RefSeq" id="XP_033455325.1">
    <property type="nucleotide sequence ID" value="XM_033606007.1"/>
</dbReference>
<protein>
    <submittedName>
        <fullName evidence="2">Uncharacterized protein</fullName>
    </submittedName>
</protein>
<dbReference type="InterPro" id="IPR052374">
    <property type="entry name" value="SERAC1"/>
</dbReference>
<feature type="non-terminal residue" evidence="2">
    <location>
        <position position="1"/>
    </location>
</feature>
<feature type="non-terminal residue" evidence="2">
    <location>
        <position position="204"/>
    </location>
</feature>
<keyword evidence="1" id="KW-1185">Reference proteome</keyword>
<dbReference type="SUPFAM" id="SSF53474">
    <property type="entry name" value="alpha/beta-Hydrolases"/>
    <property type="match status" value="1"/>
</dbReference>
<gene>
    <name evidence="2" type="ORF">K489DRAFT_385074</name>
</gene>
<dbReference type="PANTHER" id="PTHR48182">
    <property type="entry name" value="PROTEIN SERAC1"/>
    <property type="match status" value="1"/>
</dbReference>
<proteinExistence type="predicted"/>
<dbReference type="PANTHER" id="PTHR48182:SF3">
    <property type="entry name" value="DUF676 DOMAIN-CONTAINING PROTEIN"/>
    <property type="match status" value="1"/>
</dbReference>
<evidence type="ECO:0000313" key="1">
    <source>
        <dbReference type="Proteomes" id="UP000504637"/>
    </source>
</evidence>
<dbReference type="GeneID" id="54363807"/>
<evidence type="ECO:0000313" key="2">
    <source>
        <dbReference type="RefSeq" id="XP_033455325.1"/>
    </source>
</evidence>
<reference evidence="2" key="3">
    <citation type="submission" date="2025-08" db="UniProtKB">
        <authorList>
            <consortium name="RefSeq"/>
        </authorList>
    </citation>
    <scope>IDENTIFICATION</scope>
    <source>
        <strain evidence="2">CBS 342.82</strain>
    </source>
</reference>
<name>A0A6J3LSM1_9PEZI</name>
<dbReference type="Proteomes" id="UP000504637">
    <property type="component" value="Unplaced"/>
</dbReference>